<dbReference type="HOGENOM" id="CLU_053673_0_0_5"/>
<dbReference type="RefSeq" id="WP_013215836.1">
    <property type="nucleotide sequence ID" value="NC_014313.1"/>
</dbReference>
<feature type="coiled-coil region" evidence="1">
    <location>
        <begin position="48"/>
        <end position="147"/>
    </location>
</feature>
<dbReference type="KEGG" id="hdn:Hden_1874"/>
<organism evidence="2 3">
    <name type="scientific">Hyphomicrobium denitrificans (strain ATCC 51888 / DSM 1869 / NCIMB 11706 / TK 0415)</name>
    <dbReference type="NCBI Taxonomy" id="582899"/>
    <lineage>
        <taxon>Bacteria</taxon>
        <taxon>Pseudomonadati</taxon>
        <taxon>Pseudomonadota</taxon>
        <taxon>Alphaproteobacteria</taxon>
        <taxon>Hyphomicrobiales</taxon>
        <taxon>Hyphomicrobiaceae</taxon>
        <taxon>Hyphomicrobium</taxon>
    </lineage>
</organism>
<dbReference type="InterPro" id="IPR019219">
    <property type="entry name" value="DUF2130"/>
</dbReference>
<evidence type="ECO:0008006" key="4">
    <source>
        <dbReference type="Google" id="ProtNLM"/>
    </source>
</evidence>
<dbReference type="STRING" id="582899.Hden_1874"/>
<evidence type="ECO:0000313" key="2">
    <source>
        <dbReference type="EMBL" id="ADJ23677.1"/>
    </source>
</evidence>
<dbReference type="EMBL" id="CP002083">
    <property type="protein sequence ID" value="ADJ23677.1"/>
    <property type="molecule type" value="Genomic_DNA"/>
</dbReference>
<dbReference type="AlphaFoldDB" id="D8JZ75"/>
<proteinExistence type="predicted"/>
<dbReference type="OrthoDB" id="9765972at2"/>
<evidence type="ECO:0000256" key="1">
    <source>
        <dbReference type="SAM" id="Coils"/>
    </source>
</evidence>
<gene>
    <name evidence="2" type="ordered locus">Hden_1874</name>
</gene>
<evidence type="ECO:0000313" key="3">
    <source>
        <dbReference type="Proteomes" id="UP000002033"/>
    </source>
</evidence>
<accession>D8JZ75</accession>
<name>D8JZ75_HYPDA</name>
<dbReference type="eggNOG" id="COG4487">
    <property type="taxonomic scope" value="Bacteria"/>
</dbReference>
<dbReference type="Proteomes" id="UP000002033">
    <property type="component" value="Chromosome"/>
</dbReference>
<keyword evidence="3" id="KW-1185">Reference proteome</keyword>
<sequence>MSDPTITCPNCSTEIKLNESLAGPLIAATRQRYEKIIADREQAMGAREATLRDRQAEIERQKASIEEQIRTRLQTEREAIAAEEAQKAKLRTAGDLDRKAKEISELQDILKERNVKLEEAQKSQAELLRKQRDLDDARRELDLTVEKKVQASLAAVRDKAKLDAEEGLKLRMAEKDQQMDGMRKQIEDLKRRAEQGSQQLQGEVLELELEAMLRSRFPRDAIEPVPKGEFGGDVLHRVVGSQNQVCGTILWELKRTKNFSDAWLAKLREDQRSAKAEISLLVTSALPKGVVAFDLIDGVWVAETRCALAVAVVLRQSLIELAMARDSGEGQKTKVELVYQYLTGPRFRQRVEAIIEKISDMQADLDRERKAMTRLWAKREAQIRGVVESTVGMYGDLQGIAGRSLQEIDGLDLELLDGPDAAISSNDPNEL</sequence>
<reference evidence="3" key="1">
    <citation type="journal article" date="2011" name="J. Bacteriol.">
        <title>Genome sequences of eight morphologically diverse alphaproteobacteria.</title>
        <authorList>
            <consortium name="US DOE Joint Genome Institute"/>
            <person name="Brown P.J."/>
            <person name="Kysela D.T."/>
            <person name="Buechlein A."/>
            <person name="Hemmerich C."/>
            <person name="Brun Y.V."/>
        </authorList>
    </citation>
    <scope>NUCLEOTIDE SEQUENCE [LARGE SCALE GENOMIC DNA]</scope>
    <source>
        <strain evidence="3">ATCC 51888 / DSM 1869 / NCIB 11706 / TK 0415</strain>
    </source>
</reference>
<protein>
    <recommendedName>
        <fullName evidence="4">DUF2130 domain-containing protein</fullName>
    </recommendedName>
</protein>
<feature type="coiled-coil region" evidence="1">
    <location>
        <begin position="172"/>
        <end position="210"/>
    </location>
</feature>
<dbReference type="Pfam" id="PF09903">
    <property type="entry name" value="DUF2130"/>
    <property type="match status" value="1"/>
</dbReference>
<keyword evidence="1" id="KW-0175">Coiled coil</keyword>